<comment type="caution">
    <text evidence="2">The sequence shown here is derived from an EMBL/GenBank/DDBJ whole genome shotgun (WGS) entry which is preliminary data.</text>
</comment>
<feature type="compositionally biased region" description="Basic and acidic residues" evidence="1">
    <location>
        <begin position="81"/>
        <end position="95"/>
    </location>
</feature>
<proteinExistence type="predicted"/>
<gene>
    <name evidence="2" type="ORF">NDU88_001012</name>
</gene>
<evidence type="ECO:0000313" key="2">
    <source>
        <dbReference type="EMBL" id="KAJ1122526.1"/>
    </source>
</evidence>
<protein>
    <submittedName>
        <fullName evidence="2">Uncharacterized protein</fullName>
    </submittedName>
</protein>
<sequence length="158" mass="18224">MLAFGSDVEERKTTDGKKKEGMEDRESRDVSRGSPSWAEPAAPSADYKPKENTKKPVVPSMDEGHRLREAGCECQPRFRRSVADAGKEEENRDSGEQTNTGKRKEAQRPRDSGVRPRERQRQEEIGKKTRYTYQGYSSSFHMCFPIDLDEKERRRRSP</sequence>
<accession>A0AAV7P2H0</accession>
<feature type="compositionally biased region" description="Low complexity" evidence="1">
    <location>
        <begin position="34"/>
        <end position="45"/>
    </location>
</feature>
<name>A0AAV7P2H0_PLEWA</name>
<organism evidence="2 3">
    <name type="scientific">Pleurodeles waltl</name>
    <name type="common">Iberian ribbed newt</name>
    <dbReference type="NCBI Taxonomy" id="8319"/>
    <lineage>
        <taxon>Eukaryota</taxon>
        <taxon>Metazoa</taxon>
        <taxon>Chordata</taxon>
        <taxon>Craniata</taxon>
        <taxon>Vertebrata</taxon>
        <taxon>Euteleostomi</taxon>
        <taxon>Amphibia</taxon>
        <taxon>Batrachia</taxon>
        <taxon>Caudata</taxon>
        <taxon>Salamandroidea</taxon>
        <taxon>Salamandridae</taxon>
        <taxon>Pleurodelinae</taxon>
        <taxon>Pleurodeles</taxon>
    </lineage>
</organism>
<feature type="compositionally biased region" description="Basic and acidic residues" evidence="1">
    <location>
        <begin position="62"/>
        <end position="71"/>
    </location>
</feature>
<feature type="compositionally biased region" description="Basic and acidic residues" evidence="1">
    <location>
        <begin position="102"/>
        <end position="127"/>
    </location>
</feature>
<feature type="compositionally biased region" description="Basic and acidic residues" evidence="1">
    <location>
        <begin position="8"/>
        <end position="31"/>
    </location>
</feature>
<dbReference type="EMBL" id="JANPWB010000011">
    <property type="protein sequence ID" value="KAJ1122526.1"/>
    <property type="molecule type" value="Genomic_DNA"/>
</dbReference>
<feature type="region of interest" description="Disordered" evidence="1">
    <location>
        <begin position="1"/>
        <end position="132"/>
    </location>
</feature>
<dbReference type="AlphaFoldDB" id="A0AAV7P2H0"/>
<reference evidence="2" key="1">
    <citation type="journal article" date="2022" name="bioRxiv">
        <title>Sequencing and chromosome-scale assembly of the giantPleurodeles waltlgenome.</title>
        <authorList>
            <person name="Brown T."/>
            <person name="Elewa A."/>
            <person name="Iarovenko S."/>
            <person name="Subramanian E."/>
            <person name="Araus A.J."/>
            <person name="Petzold A."/>
            <person name="Susuki M."/>
            <person name="Suzuki K.-i.T."/>
            <person name="Hayashi T."/>
            <person name="Toyoda A."/>
            <person name="Oliveira C."/>
            <person name="Osipova E."/>
            <person name="Leigh N.D."/>
            <person name="Simon A."/>
            <person name="Yun M.H."/>
        </authorList>
    </citation>
    <scope>NUCLEOTIDE SEQUENCE</scope>
    <source>
        <strain evidence="2">20211129_DDA</strain>
        <tissue evidence="2">Liver</tissue>
    </source>
</reference>
<keyword evidence="3" id="KW-1185">Reference proteome</keyword>
<dbReference type="Proteomes" id="UP001066276">
    <property type="component" value="Chromosome 7"/>
</dbReference>
<evidence type="ECO:0000313" key="3">
    <source>
        <dbReference type="Proteomes" id="UP001066276"/>
    </source>
</evidence>
<evidence type="ECO:0000256" key="1">
    <source>
        <dbReference type="SAM" id="MobiDB-lite"/>
    </source>
</evidence>